<evidence type="ECO:0008006" key="3">
    <source>
        <dbReference type="Google" id="ProtNLM"/>
    </source>
</evidence>
<gene>
    <name evidence="1" type="ORF">HFP15_00975</name>
</gene>
<evidence type="ECO:0000313" key="2">
    <source>
        <dbReference type="Proteomes" id="UP000715441"/>
    </source>
</evidence>
<dbReference type="EMBL" id="JAAXLS010000001">
    <property type="protein sequence ID" value="NKQ51450.1"/>
    <property type="molecule type" value="Genomic_DNA"/>
</dbReference>
<dbReference type="RefSeq" id="WP_168510364.1">
    <property type="nucleotide sequence ID" value="NZ_JAAXLS010000001.1"/>
</dbReference>
<protein>
    <recommendedName>
        <fullName evidence="3">Secreted protein</fullName>
    </recommendedName>
</protein>
<accession>A0ABX1IVD6</accession>
<organism evidence="1 2">
    <name type="scientific">Amycolatopsis acididurans</name>
    <dbReference type="NCBI Taxonomy" id="2724524"/>
    <lineage>
        <taxon>Bacteria</taxon>
        <taxon>Bacillati</taxon>
        <taxon>Actinomycetota</taxon>
        <taxon>Actinomycetes</taxon>
        <taxon>Pseudonocardiales</taxon>
        <taxon>Pseudonocardiaceae</taxon>
        <taxon>Amycolatopsis</taxon>
    </lineage>
</organism>
<dbReference type="Proteomes" id="UP000715441">
    <property type="component" value="Unassembled WGS sequence"/>
</dbReference>
<evidence type="ECO:0000313" key="1">
    <source>
        <dbReference type="EMBL" id="NKQ51450.1"/>
    </source>
</evidence>
<name>A0ABX1IVD6_9PSEU</name>
<proteinExistence type="predicted"/>
<keyword evidence="2" id="KW-1185">Reference proteome</keyword>
<reference evidence="1 2" key="1">
    <citation type="submission" date="2020-04" db="EMBL/GenBank/DDBJ databases">
        <title>Novel species.</title>
        <authorList>
            <person name="Teo W.F.A."/>
            <person name="Lipun K."/>
            <person name="Srisuk N."/>
            <person name="Duangmal K."/>
        </authorList>
    </citation>
    <scope>NUCLEOTIDE SEQUENCE [LARGE SCALE GENOMIC DNA]</scope>
    <source>
        <strain evidence="1 2">K13G38</strain>
    </source>
</reference>
<comment type="caution">
    <text evidence="1">The sequence shown here is derived from an EMBL/GenBank/DDBJ whole genome shotgun (WGS) entry which is preliminary data.</text>
</comment>
<sequence>MRGTRSWIHRHRSVLCGLTVVALLTFFVVAAGTDHRTGRPGHHAVIVASHATHNGVAAPPLTAGTPPEIRVREVACLYSSDAAATDGFVFTGAPNRLGARAPPTHGCS</sequence>